<feature type="domain" description="RNase H type-1" evidence="1">
    <location>
        <begin position="208"/>
        <end position="339"/>
    </location>
</feature>
<evidence type="ECO:0000259" key="1">
    <source>
        <dbReference type="PROSITE" id="PS50879"/>
    </source>
</evidence>
<proteinExistence type="predicted"/>
<protein>
    <recommendedName>
        <fullName evidence="1">RNase H type-1 domain-containing protein</fullName>
    </recommendedName>
</protein>
<dbReference type="Proteomes" id="UP000029548">
    <property type="component" value="Unassembled WGS sequence"/>
</dbReference>
<dbReference type="eggNOG" id="COG0328">
    <property type="taxonomic scope" value="Bacteria"/>
</dbReference>
<dbReference type="InterPro" id="IPR002156">
    <property type="entry name" value="RNaseH_domain"/>
</dbReference>
<dbReference type="AlphaFoldDB" id="A0A096A9C8"/>
<dbReference type="PROSITE" id="PS50879">
    <property type="entry name" value="RNASE_H_1"/>
    <property type="match status" value="1"/>
</dbReference>
<name>A0A096A9C8_9CORY</name>
<dbReference type="Gene3D" id="3.30.420.10">
    <property type="entry name" value="Ribonuclease H-like superfamily/Ribonuclease H"/>
    <property type="match status" value="1"/>
</dbReference>
<dbReference type="Pfam" id="PF00075">
    <property type="entry name" value="RNase_H"/>
    <property type="match status" value="1"/>
</dbReference>
<dbReference type="GO" id="GO:0004523">
    <property type="term" value="F:RNA-DNA hybrid ribonuclease activity"/>
    <property type="evidence" value="ECO:0007669"/>
    <property type="project" value="InterPro"/>
</dbReference>
<sequence>MPQSACSTTALRGPSPAMMRRRINPQLVPLRDAGVTATPRPTTASGAEAVLATIHVASAVTATAALVCGELRVNHPGLQDWVLTRIECDRHERPAQPAAWATPEERQKLANDRNAALSRRAIADRARIAVELAGHLAAIQAVHGRVVVDIPDATVAAAVGKLPFGLEPFSGHLGVVDGARRSVYRSVDGQLEDEKDRVERIEAEEARNREPLRIATDASRGRRGAAGIAWITAEGRHATRMVDVSAVAEAEFLAIKSAIDDAVSREPGRKIVILSDSRKALGALTGKWLPQWATGKRLAQLNQTRDHIRDHDIQLMWVRGHAGDLLNELADRLAVHRRRCTDCRLTDEVIADREVRIIADGFAEGSAGVPAAAA</sequence>
<dbReference type="EMBL" id="JRNE01000039">
    <property type="protein sequence ID" value="KGF17479.1"/>
    <property type="molecule type" value="Genomic_DNA"/>
</dbReference>
<dbReference type="InterPro" id="IPR012337">
    <property type="entry name" value="RNaseH-like_sf"/>
</dbReference>
<organism evidence="2 3">
    <name type="scientific">Corynebacterium freneyi DNF00450</name>
    <dbReference type="NCBI Taxonomy" id="1287475"/>
    <lineage>
        <taxon>Bacteria</taxon>
        <taxon>Bacillati</taxon>
        <taxon>Actinomycetota</taxon>
        <taxon>Actinomycetes</taxon>
        <taxon>Mycobacteriales</taxon>
        <taxon>Corynebacteriaceae</taxon>
        <taxon>Corynebacterium</taxon>
    </lineage>
</organism>
<dbReference type="GO" id="GO:0003676">
    <property type="term" value="F:nucleic acid binding"/>
    <property type="evidence" value="ECO:0007669"/>
    <property type="project" value="InterPro"/>
</dbReference>
<accession>A0A096A9C8</accession>
<dbReference type="SUPFAM" id="SSF53098">
    <property type="entry name" value="Ribonuclease H-like"/>
    <property type="match status" value="1"/>
</dbReference>
<dbReference type="InterPro" id="IPR036397">
    <property type="entry name" value="RNaseH_sf"/>
</dbReference>
<comment type="caution">
    <text evidence="2">The sequence shown here is derived from an EMBL/GenBank/DDBJ whole genome shotgun (WGS) entry which is preliminary data.</text>
</comment>
<evidence type="ECO:0000313" key="3">
    <source>
        <dbReference type="Proteomes" id="UP000029548"/>
    </source>
</evidence>
<reference evidence="2 3" key="1">
    <citation type="submission" date="2014-07" db="EMBL/GenBank/DDBJ databases">
        <authorList>
            <person name="McCorrison J."/>
            <person name="Sanka R."/>
            <person name="Torralba M."/>
            <person name="Gillis M."/>
            <person name="Haft D.H."/>
            <person name="Methe B."/>
            <person name="Sutton G."/>
            <person name="Nelson K.E."/>
        </authorList>
    </citation>
    <scope>NUCLEOTIDE SEQUENCE [LARGE SCALE GENOMIC DNA]</scope>
    <source>
        <strain evidence="2 3">DNF00450</strain>
    </source>
</reference>
<gene>
    <name evidence="2" type="ORF">HMPREF1650_03715</name>
</gene>
<evidence type="ECO:0000313" key="2">
    <source>
        <dbReference type="EMBL" id="KGF17479.1"/>
    </source>
</evidence>